<evidence type="ECO:0000256" key="7">
    <source>
        <dbReference type="SAM" id="Phobius"/>
    </source>
</evidence>
<evidence type="ECO:0000256" key="1">
    <source>
        <dbReference type="ARBA" id="ARBA00004201"/>
    </source>
</evidence>
<keyword evidence="6" id="KW-0175">Coiled coil</keyword>
<comment type="subcellular location">
    <subcellularLocation>
        <location evidence="1">Cytoplasm</location>
        <location evidence="1">P-body</location>
    </subcellularLocation>
</comment>
<dbReference type="InterPro" id="IPR049404">
    <property type="entry name" value="EDC4_C"/>
</dbReference>
<reference evidence="9" key="1">
    <citation type="journal article" date="2012" name="Nature">
        <title>The tomato genome sequence provides insights into fleshy fruit evolution.</title>
        <authorList>
            <consortium name="Tomato Genome Consortium"/>
        </authorList>
    </citation>
    <scope>NUCLEOTIDE SEQUENCE [LARGE SCALE GENOMIC DNA]</scope>
    <source>
        <strain evidence="9">cv. Heinz 1706</strain>
    </source>
</reference>
<name>A0A3Q7IB85_SOLLC</name>
<dbReference type="GO" id="GO:0000932">
    <property type="term" value="C:P-body"/>
    <property type="evidence" value="ECO:0007669"/>
    <property type="project" value="UniProtKB-SubCell"/>
</dbReference>
<dbReference type="Gene3D" id="1.10.220.100">
    <property type="entry name" value="conserved c-terminal region of ge- 1"/>
    <property type="match status" value="1"/>
</dbReference>
<evidence type="ECO:0000256" key="2">
    <source>
        <dbReference type="ARBA" id="ARBA00009639"/>
    </source>
</evidence>
<evidence type="ECO:0000256" key="4">
    <source>
        <dbReference type="ARBA" id="ARBA00022574"/>
    </source>
</evidence>
<feature type="transmembrane region" description="Helical" evidence="7">
    <location>
        <begin position="174"/>
        <end position="198"/>
    </location>
</feature>
<accession>A0A3Q7IB85</accession>
<dbReference type="GO" id="GO:0031087">
    <property type="term" value="P:deadenylation-independent decapping of nuclear-transcribed mRNA"/>
    <property type="evidence" value="ECO:0007669"/>
    <property type="project" value="InterPro"/>
</dbReference>
<reference evidence="9" key="2">
    <citation type="submission" date="2019-01" db="UniProtKB">
        <authorList>
            <consortium name="EnsemblPlants"/>
        </authorList>
    </citation>
    <scope>IDENTIFICATION</scope>
    <source>
        <strain evidence="9">cv. Heinz 1706</strain>
    </source>
</reference>
<dbReference type="Proteomes" id="UP000004994">
    <property type="component" value="Chromosome 10"/>
</dbReference>
<evidence type="ECO:0000256" key="5">
    <source>
        <dbReference type="ARBA" id="ARBA00022737"/>
    </source>
</evidence>
<dbReference type="EnsemblPlants" id="Solyc10g005925.1.1">
    <property type="protein sequence ID" value="Solyc10g005925.1.1"/>
    <property type="gene ID" value="Solyc10g005925.1"/>
</dbReference>
<evidence type="ECO:0000259" key="8">
    <source>
        <dbReference type="Pfam" id="PF21289"/>
    </source>
</evidence>
<keyword evidence="7" id="KW-0812">Transmembrane</keyword>
<keyword evidence="5" id="KW-0677">Repeat</keyword>
<dbReference type="InterPro" id="IPR044938">
    <property type="entry name" value="EDC4_C_sf"/>
</dbReference>
<evidence type="ECO:0000256" key="3">
    <source>
        <dbReference type="ARBA" id="ARBA00022490"/>
    </source>
</evidence>
<keyword evidence="10" id="KW-1185">Reference proteome</keyword>
<keyword evidence="7" id="KW-1133">Transmembrane helix</keyword>
<dbReference type="PANTHER" id="PTHR15598">
    <property type="entry name" value="ENHANCER OF MRNA-DECAPPING PROTEIN 4"/>
    <property type="match status" value="1"/>
</dbReference>
<protein>
    <recommendedName>
        <fullName evidence="8">Enhancer of mRNA-decapping protein 4 C-terminal domain-containing protein</fullName>
    </recommendedName>
</protein>
<sequence length="365" mass="40221">MVQKGVSDKAVNQLEKTVSSKLEASVARQIQAQFQTSGKQALQETLKSIMEGSVIPGFEMSCKAMFEQVDLTFQKGFAEHTGSALQQFESMHSPLVHALRDAINSASSMTQTLSGELADGQKKLLTLAVSGANSKLSNPLLEAPVDPIKELSRLLAERKYEEAFTTALHRTDVSIVYCLLFITCLWTVKISGTLVLLLNAIPCTRQMILNLGRSRFIGDKATVDLSGILSMNPLPLSQGVLLSLLQQVACDITNETSRKLSWMRDVVSAINPTDPVIVLHVRPIFEQVYQILNHHRTLPTTTPAELSSIRLIMHVKSYSRVGSDFRGRVEEQVLVLVNKSDKNILMRIKSSKPARFSQPSTATTS</sequence>
<dbReference type="OMA" id="QKGMPEH"/>
<evidence type="ECO:0000313" key="10">
    <source>
        <dbReference type="Proteomes" id="UP000004994"/>
    </source>
</evidence>
<dbReference type="AlphaFoldDB" id="A0A3Q7IB85"/>
<dbReference type="FunFam" id="1.10.220.100:FF:000001">
    <property type="entry name" value="Enhancer of mRNA-decapping protein 4"/>
    <property type="match status" value="1"/>
</dbReference>
<proteinExistence type="inferred from homology"/>
<organism evidence="9">
    <name type="scientific">Solanum lycopersicum</name>
    <name type="common">Tomato</name>
    <name type="synonym">Lycopersicon esculentum</name>
    <dbReference type="NCBI Taxonomy" id="4081"/>
    <lineage>
        <taxon>Eukaryota</taxon>
        <taxon>Viridiplantae</taxon>
        <taxon>Streptophyta</taxon>
        <taxon>Embryophyta</taxon>
        <taxon>Tracheophyta</taxon>
        <taxon>Spermatophyta</taxon>
        <taxon>Magnoliopsida</taxon>
        <taxon>eudicotyledons</taxon>
        <taxon>Gunneridae</taxon>
        <taxon>Pentapetalae</taxon>
        <taxon>asterids</taxon>
        <taxon>lamiids</taxon>
        <taxon>Solanales</taxon>
        <taxon>Solanaceae</taxon>
        <taxon>Solanoideae</taxon>
        <taxon>Solaneae</taxon>
        <taxon>Solanum</taxon>
        <taxon>Solanum subgen. Lycopersicon</taxon>
    </lineage>
</organism>
<dbReference type="PANTHER" id="PTHR15598:SF5">
    <property type="entry name" value="ENHANCER OF MRNA-DECAPPING PROTEIN 4"/>
    <property type="match status" value="1"/>
</dbReference>
<keyword evidence="7" id="KW-0472">Membrane</keyword>
<feature type="domain" description="Enhancer of mRNA-decapping protein 4 C-terminal" evidence="8">
    <location>
        <begin position="222"/>
        <end position="296"/>
    </location>
</feature>
<dbReference type="STRING" id="4081.A0A3Q7IB85"/>
<comment type="similarity">
    <text evidence="2">Belongs to the WD repeat EDC4 family.</text>
</comment>
<evidence type="ECO:0000256" key="6">
    <source>
        <dbReference type="ARBA" id="ARBA00023054"/>
    </source>
</evidence>
<evidence type="ECO:0000313" key="9">
    <source>
        <dbReference type="EnsemblPlants" id="Solyc10g005925.1.1"/>
    </source>
</evidence>
<dbReference type="InParanoid" id="A0A3Q7IB85"/>
<keyword evidence="4" id="KW-0853">WD repeat</keyword>
<dbReference type="Pfam" id="PF21289">
    <property type="entry name" value="EDC4_C"/>
    <property type="match status" value="1"/>
</dbReference>
<dbReference type="InterPro" id="IPR045152">
    <property type="entry name" value="EDC4-like"/>
</dbReference>
<keyword evidence="3" id="KW-0963">Cytoplasm</keyword>
<dbReference type="Gramene" id="Solyc10g005925.1.1">
    <property type="protein sequence ID" value="Solyc10g005925.1.1"/>
    <property type="gene ID" value="Solyc10g005925.1"/>
</dbReference>